<dbReference type="InterPro" id="IPR036514">
    <property type="entry name" value="SGNH_hydro_sf"/>
</dbReference>
<comment type="similarity">
    <text evidence="1">Belongs to the 'GDSL' lipolytic enzyme family.</text>
</comment>
<dbReference type="Gene3D" id="3.40.50.1110">
    <property type="entry name" value="SGNH hydrolase"/>
    <property type="match status" value="1"/>
</dbReference>
<dbReference type="InterPro" id="IPR035669">
    <property type="entry name" value="SGNH_plant_lipase-like"/>
</dbReference>
<reference evidence="5" key="2">
    <citation type="submission" date="2025-08" db="UniProtKB">
        <authorList>
            <consortium name="RefSeq"/>
        </authorList>
    </citation>
    <scope>IDENTIFICATION</scope>
    <source>
        <tissue evidence="5">Leaf</tissue>
    </source>
</reference>
<organism evidence="4 5">
    <name type="scientific">Spinacia oleracea</name>
    <name type="common">Spinach</name>
    <dbReference type="NCBI Taxonomy" id="3562"/>
    <lineage>
        <taxon>Eukaryota</taxon>
        <taxon>Viridiplantae</taxon>
        <taxon>Streptophyta</taxon>
        <taxon>Embryophyta</taxon>
        <taxon>Tracheophyta</taxon>
        <taxon>Spermatophyta</taxon>
        <taxon>Magnoliopsida</taxon>
        <taxon>eudicotyledons</taxon>
        <taxon>Gunneridae</taxon>
        <taxon>Pentapetalae</taxon>
        <taxon>Caryophyllales</taxon>
        <taxon>Chenopodiaceae</taxon>
        <taxon>Chenopodioideae</taxon>
        <taxon>Anserineae</taxon>
        <taxon>Spinacia</taxon>
    </lineage>
</organism>
<dbReference type="Pfam" id="PF00657">
    <property type="entry name" value="Lipase_GDSL"/>
    <property type="match status" value="1"/>
</dbReference>
<dbReference type="AlphaFoldDB" id="A0A9R0IDU7"/>
<dbReference type="GeneID" id="110787213"/>
<dbReference type="InterPro" id="IPR044552">
    <property type="entry name" value="GLIP1-5/GLL25"/>
</dbReference>
<sequence>MLLESLISLIYFLLISFPSNINCLISSNHHKHHPPTSLFIFGDSILDVGNNNYINTSTLDQANFWPYGVTFFHHPTGRFSDGRVISDFIAERANLPSIPPYLQPGKWRFYDGVNFASAGGGALVGTFKGYVIDLHMQVKHYKTVEKWLKNKLGNVKAKTKLERSVYLFSIGTNDYMSLFLTNSSTHLTHNKSQYVSMVINNITSVVNEIYKTGGRKFGFLNLPPVGCFPALRMLNPQGNDECQTEVSSYIKLHNKAISIALKDLAKDLPGFKFALFDYYTSTLQRVNHPSKFGYKEGKTACCGTGRFRGVSSCGGRRPVKEYELCKNINDHIFWDSLHYTEKASKQITDEMWSNINYIHGSYTIKDLFHLPS</sequence>
<evidence type="ECO:0000313" key="4">
    <source>
        <dbReference type="Proteomes" id="UP000813463"/>
    </source>
</evidence>
<evidence type="ECO:0000256" key="3">
    <source>
        <dbReference type="SAM" id="SignalP"/>
    </source>
</evidence>
<dbReference type="PANTHER" id="PTHR45966">
    <property type="entry name" value="GDSL-LIKE LIPASE/ACYLHYDROLASE"/>
    <property type="match status" value="1"/>
</dbReference>
<gene>
    <name evidence="5" type="primary">LOC110787213</name>
</gene>
<protein>
    <submittedName>
        <fullName evidence="5">GDSL esterase/lipase 5</fullName>
    </submittedName>
</protein>
<keyword evidence="2 3" id="KW-0732">Signal</keyword>
<feature type="signal peptide" evidence="3">
    <location>
        <begin position="1"/>
        <end position="23"/>
    </location>
</feature>
<dbReference type="SUPFAM" id="SSF52266">
    <property type="entry name" value="SGNH hydrolase"/>
    <property type="match status" value="1"/>
</dbReference>
<dbReference type="Proteomes" id="UP000813463">
    <property type="component" value="Chromosome 1"/>
</dbReference>
<dbReference type="PANTHER" id="PTHR45966:SF4">
    <property type="entry name" value="GDSL ESTERASE_LIPASE 5"/>
    <property type="match status" value="1"/>
</dbReference>
<accession>A0A9R0IDU7</accession>
<dbReference type="OrthoDB" id="1600564at2759"/>
<evidence type="ECO:0000313" key="5">
    <source>
        <dbReference type="RefSeq" id="XP_021847491.1"/>
    </source>
</evidence>
<name>A0A9R0IDU7_SPIOL</name>
<reference evidence="4" key="1">
    <citation type="journal article" date="2021" name="Nat. Commun.">
        <title>Genomic analyses provide insights into spinach domestication and the genetic basis of agronomic traits.</title>
        <authorList>
            <person name="Cai X."/>
            <person name="Sun X."/>
            <person name="Xu C."/>
            <person name="Sun H."/>
            <person name="Wang X."/>
            <person name="Ge C."/>
            <person name="Zhang Z."/>
            <person name="Wang Q."/>
            <person name="Fei Z."/>
            <person name="Jiao C."/>
            <person name="Wang Q."/>
        </authorList>
    </citation>
    <scope>NUCLEOTIDE SEQUENCE [LARGE SCALE GENOMIC DNA]</scope>
    <source>
        <strain evidence="4">cv. Varoflay</strain>
    </source>
</reference>
<evidence type="ECO:0000256" key="2">
    <source>
        <dbReference type="ARBA" id="ARBA00022729"/>
    </source>
</evidence>
<keyword evidence="4" id="KW-1185">Reference proteome</keyword>
<dbReference type="CDD" id="cd01837">
    <property type="entry name" value="SGNH_plant_lipase_like"/>
    <property type="match status" value="1"/>
</dbReference>
<dbReference type="RefSeq" id="XP_021847491.1">
    <property type="nucleotide sequence ID" value="XM_021991799.2"/>
</dbReference>
<proteinExistence type="inferred from homology"/>
<evidence type="ECO:0000256" key="1">
    <source>
        <dbReference type="ARBA" id="ARBA00008668"/>
    </source>
</evidence>
<dbReference type="InterPro" id="IPR001087">
    <property type="entry name" value="GDSL"/>
</dbReference>
<feature type="chain" id="PRO_5040373058" evidence="3">
    <location>
        <begin position="24"/>
        <end position="372"/>
    </location>
</feature>
<dbReference type="GO" id="GO:0016298">
    <property type="term" value="F:lipase activity"/>
    <property type="evidence" value="ECO:0000318"/>
    <property type="project" value="GO_Central"/>
</dbReference>
<dbReference type="KEGG" id="soe:110787213"/>